<keyword evidence="2" id="KW-0349">Heme</keyword>
<dbReference type="GO" id="GO:0046872">
    <property type="term" value="F:metal ion binding"/>
    <property type="evidence" value="ECO:0007669"/>
    <property type="project" value="UniProtKB-KW"/>
</dbReference>
<evidence type="ECO:0000256" key="3">
    <source>
        <dbReference type="ARBA" id="ARBA00022723"/>
    </source>
</evidence>
<evidence type="ECO:0000313" key="11">
    <source>
        <dbReference type="Proteomes" id="UP000593567"/>
    </source>
</evidence>
<evidence type="ECO:0000256" key="2">
    <source>
        <dbReference type="ARBA" id="ARBA00022617"/>
    </source>
</evidence>
<dbReference type="Proteomes" id="UP000593567">
    <property type="component" value="Unassembled WGS sequence"/>
</dbReference>
<dbReference type="InterPro" id="IPR010255">
    <property type="entry name" value="Haem_peroxidase_sf"/>
</dbReference>
<dbReference type="AlphaFoldDB" id="A0A7J7KLB6"/>
<dbReference type="EMBL" id="VXIV02000343">
    <property type="protein sequence ID" value="KAF6038834.1"/>
    <property type="molecule type" value="Genomic_DNA"/>
</dbReference>
<evidence type="ECO:0000256" key="6">
    <source>
        <dbReference type="RuleBase" id="RU004241"/>
    </source>
</evidence>
<evidence type="ECO:0000313" key="10">
    <source>
        <dbReference type="EMBL" id="KAF6038834.1"/>
    </source>
</evidence>
<feature type="chain" id="PRO_5029724503" description="Plant heme peroxidase family profile domain-containing protein" evidence="8">
    <location>
        <begin position="26"/>
        <end position="352"/>
    </location>
</feature>
<feature type="domain" description="Plant heme peroxidase family profile" evidence="9">
    <location>
        <begin position="108"/>
        <end position="333"/>
    </location>
</feature>
<dbReference type="Gene3D" id="1.10.420.10">
    <property type="entry name" value="Peroxidase, domain 2"/>
    <property type="match status" value="1"/>
</dbReference>
<dbReference type="GO" id="GO:0004601">
    <property type="term" value="F:peroxidase activity"/>
    <property type="evidence" value="ECO:0007669"/>
    <property type="project" value="UniProtKB-KW"/>
</dbReference>
<dbReference type="Gene3D" id="1.10.520.10">
    <property type="match status" value="1"/>
</dbReference>
<feature type="region of interest" description="Disordered" evidence="7">
    <location>
        <begin position="25"/>
        <end position="104"/>
    </location>
</feature>
<evidence type="ECO:0000256" key="5">
    <source>
        <dbReference type="ARBA" id="ARBA00023004"/>
    </source>
</evidence>
<keyword evidence="8" id="KW-0732">Signal</keyword>
<dbReference type="GO" id="GO:0020037">
    <property type="term" value="F:heme binding"/>
    <property type="evidence" value="ECO:0007669"/>
    <property type="project" value="InterPro"/>
</dbReference>
<dbReference type="PANTHER" id="PTHR31356:SF36">
    <property type="entry name" value="L-ASCORBATE PEROXIDASE 3"/>
    <property type="match status" value="1"/>
</dbReference>
<keyword evidence="1" id="KW-0575">Peroxidase</keyword>
<name>A0A7J7KLB6_BUGNE</name>
<keyword evidence="5" id="KW-0408">Iron</keyword>
<keyword evidence="4" id="KW-0560">Oxidoreductase</keyword>
<evidence type="ECO:0000259" key="9">
    <source>
        <dbReference type="PROSITE" id="PS50873"/>
    </source>
</evidence>
<dbReference type="PANTHER" id="PTHR31356">
    <property type="entry name" value="THYLAKOID LUMENAL 29 KDA PROTEIN, CHLOROPLASTIC-RELATED"/>
    <property type="match status" value="1"/>
</dbReference>
<accession>A0A7J7KLB6</accession>
<dbReference type="GO" id="GO:0034599">
    <property type="term" value="P:cellular response to oxidative stress"/>
    <property type="evidence" value="ECO:0007669"/>
    <property type="project" value="InterPro"/>
</dbReference>
<evidence type="ECO:0000256" key="1">
    <source>
        <dbReference type="ARBA" id="ARBA00022559"/>
    </source>
</evidence>
<feature type="signal peptide" evidence="8">
    <location>
        <begin position="1"/>
        <end position="25"/>
    </location>
</feature>
<dbReference type="InterPro" id="IPR002016">
    <property type="entry name" value="Haem_peroxidase"/>
</dbReference>
<dbReference type="PROSITE" id="PS50873">
    <property type="entry name" value="PEROXIDASE_4"/>
    <property type="match status" value="1"/>
</dbReference>
<protein>
    <recommendedName>
        <fullName evidence="9">Plant heme peroxidase family profile domain-containing protein</fullName>
    </recommendedName>
</protein>
<dbReference type="GO" id="GO:0000302">
    <property type="term" value="P:response to reactive oxygen species"/>
    <property type="evidence" value="ECO:0007669"/>
    <property type="project" value="TreeGrafter"/>
</dbReference>
<dbReference type="GO" id="GO:0042744">
    <property type="term" value="P:hydrogen peroxide catabolic process"/>
    <property type="evidence" value="ECO:0007669"/>
    <property type="project" value="TreeGrafter"/>
</dbReference>
<gene>
    <name evidence="10" type="ORF">EB796_002857</name>
</gene>
<dbReference type="PRINTS" id="PR00458">
    <property type="entry name" value="PEROXIDASE"/>
</dbReference>
<dbReference type="InterPro" id="IPR044831">
    <property type="entry name" value="Ccp1-like"/>
</dbReference>
<evidence type="ECO:0000256" key="8">
    <source>
        <dbReference type="SAM" id="SignalP"/>
    </source>
</evidence>
<comment type="caution">
    <text evidence="10">The sequence shown here is derived from an EMBL/GenBank/DDBJ whole genome shotgun (WGS) entry which is preliminary data.</text>
</comment>
<comment type="similarity">
    <text evidence="6">Belongs to the peroxidase family.</text>
</comment>
<keyword evidence="11" id="KW-1185">Reference proteome</keyword>
<dbReference type="SUPFAM" id="SSF48113">
    <property type="entry name" value="Heme-dependent peroxidases"/>
    <property type="match status" value="1"/>
</dbReference>
<proteinExistence type="inferred from homology"/>
<keyword evidence="3" id="KW-0479">Metal-binding</keyword>
<organism evidence="10 11">
    <name type="scientific">Bugula neritina</name>
    <name type="common">Brown bryozoan</name>
    <name type="synonym">Sertularia neritina</name>
    <dbReference type="NCBI Taxonomy" id="10212"/>
    <lineage>
        <taxon>Eukaryota</taxon>
        <taxon>Metazoa</taxon>
        <taxon>Spiralia</taxon>
        <taxon>Lophotrochozoa</taxon>
        <taxon>Bryozoa</taxon>
        <taxon>Gymnolaemata</taxon>
        <taxon>Cheilostomatida</taxon>
        <taxon>Flustrina</taxon>
        <taxon>Buguloidea</taxon>
        <taxon>Bugulidae</taxon>
        <taxon>Bugula</taxon>
    </lineage>
</organism>
<dbReference type="OrthoDB" id="8248695at2759"/>
<evidence type="ECO:0000256" key="7">
    <source>
        <dbReference type="SAM" id="MobiDB-lite"/>
    </source>
</evidence>
<sequence>MRLQVVIAASVLAVILIGLSTDVDGQSTRGVRRRNRFGRIGRTGRSRSQTRLRSGRGRGGRGGSSSCGENQRRKRGGRCVPKSQDPKGVLAKKGSSGPLPGAPNLNEITSIVTRWLDENAERIPNMVQLVFHSCVGGCDGCINTNSPSNKGLIGSYREVQALWKNEAKQGISLADFVVLLGTKAVEHGMRRNGGPGPRTVEFTTGRTSCSDPTNYLKVFNFPQGQNTDAIEFLMSHFGIPSRGLAVALMGAHSLGVCRTENSGSMLGTTWSITDAPGNEFTQWSANDGRMMLNADLHLQRDFAVNSRPSCGPISERCQENGNDVNFVRQFANNQQDWAAQFIRAFLIMVSKR</sequence>
<reference evidence="10" key="1">
    <citation type="submission" date="2020-06" db="EMBL/GenBank/DDBJ databases">
        <title>Draft genome of Bugula neritina, a colonial animal packing powerful symbionts and potential medicines.</title>
        <authorList>
            <person name="Rayko M."/>
        </authorList>
    </citation>
    <scope>NUCLEOTIDE SEQUENCE [LARGE SCALE GENOMIC DNA]</scope>
    <source>
        <strain evidence="10">Kwan_BN1</strain>
    </source>
</reference>
<dbReference type="Pfam" id="PF00141">
    <property type="entry name" value="peroxidase"/>
    <property type="match status" value="1"/>
</dbReference>
<feature type="compositionally biased region" description="Basic residues" evidence="7">
    <location>
        <begin position="30"/>
        <end position="59"/>
    </location>
</feature>
<evidence type="ECO:0000256" key="4">
    <source>
        <dbReference type="ARBA" id="ARBA00023002"/>
    </source>
</evidence>